<sequence length="734" mass="80529">MFGLLSAQQSTTKDPGTETPTPITTAATTTTTEDPGTGKVTLKRYCDFAARTGTPERINCLIDSKDPDSTVYWSLVTPGGQIVDLGRCTGMRNTCQSPLRPDVTLFRWYSWSIITFHNYTGNRAGSQLVCTATHFGRNNSDSCSPVFQDAIPTTTTTTTTTTTVVTTTEDLGTGKVALKRYCDFAAMTNNPERINCLIDSKDPDSTVYWSLVTPSGQIVDLGRCTGMRDTCQSPLRPDVTLFRWYSWSTITFHDYTGNRAGSQLVCTATHFGRNNSDSCYPVFQDATTTTTTVATTTEDLGTGEVNLARYCRGPIRQGENIRVNCLIDSKDPDSTVYWSLVTPSGQIVDLGRCTGMRNTCQSPLRRDVTLFRWYSWSTVTFHDYTGNRAGSQLVCTATHFGRNNSDSCSPDFQDAIRTTTTATTTTEDLGTGEVNLRRYCSGPISQGENTRVNCLIDSKDPESTVYWSLVTPSGQIVDLGRCTGMRNTCQSPLRPDVTLFRWFSWSIVTFHNYTGNRAGSQLVCTATHFGRNNSDACSPDFQDGSTINPPRGMTTAPTITSTSTTTKRPSTGNVTLDAYCSFPNQKRINCHIDSEDPQSEVQWALLTKEGNVRSLGNCSGLRGSCRTAPGTNVTLSRWYSWSTATFPDSADLSGSTLFCSASHLGKFYVSECALEDPTAEVKDCTRGRKECNSRGWQRNTGSINGVAVCCPPRPDNLGLSMNLNYRDHPCLCPK</sequence>
<gene>
    <name evidence="2" type="ORF">V1264_020282</name>
</gene>
<reference evidence="2 3" key="1">
    <citation type="submission" date="2024-02" db="EMBL/GenBank/DDBJ databases">
        <title>Chromosome-scale genome assembly of the rough periwinkle Littorina saxatilis.</title>
        <authorList>
            <person name="De Jode A."/>
            <person name="Faria R."/>
            <person name="Formenti G."/>
            <person name="Sims Y."/>
            <person name="Smith T.P."/>
            <person name="Tracey A."/>
            <person name="Wood J.M.D."/>
            <person name="Zagrodzka Z.B."/>
            <person name="Johannesson K."/>
            <person name="Butlin R.K."/>
            <person name="Leder E.H."/>
        </authorList>
    </citation>
    <scope>NUCLEOTIDE SEQUENCE [LARGE SCALE GENOMIC DNA]</scope>
    <source>
        <strain evidence="2">Snail1</strain>
        <tissue evidence="2">Muscle</tissue>
    </source>
</reference>
<comment type="caution">
    <text evidence="2">The sequence shown here is derived from an EMBL/GenBank/DDBJ whole genome shotgun (WGS) entry which is preliminary data.</text>
</comment>
<protein>
    <recommendedName>
        <fullName evidence="4">Ig-like domain-containing protein</fullName>
    </recommendedName>
</protein>
<evidence type="ECO:0000256" key="1">
    <source>
        <dbReference type="SAM" id="MobiDB-lite"/>
    </source>
</evidence>
<feature type="region of interest" description="Disordered" evidence="1">
    <location>
        <begin position="1"/>
        <end position="35"/>
    </location>
</feature>
<dbReference type="AlphaFoldDB" id="A0AAN9GB81"/>
<feature type="region of interest" description="Disordered" evidence="1">
    <location>
        <begin position="545"/>
        <end position="570"/>
    </location>
</feature>
<dbReference type="Proteomes" id="UP001374579">
    <property type="component" value="Unassembled WGS sequence"/>
</dbReference>
<keyword evidence="3" id="KW-1185">Reference proteome</keyword>
<feature type="compositionally biased region" description="Low complexity" evidence="1">
    <location>
        <begin position="554"/>
        <end position="570"/>
    </location>
</feature>
<evidence type="ECO:0000313" key="3">
    <source>
        <dbReference type="Proteomes" id="UP001374579"/>
    </source>
</evidence>
<evidence type="ECO:0008006" key="4">
    <source>
        <dbReference type="Google" id="ProtNLM"/>
    </source>
</evidence>
<evidence type="ECO:0000313" key="2">
    <source>
        <dbReference type="EMBL" id="KAK7101986.1"/>
    </source>
</evidence>
<organism evidence="2 3">
    <name type="scientific">Littorina saxatilis</name>
    <dbReference type="NCBI Taxonomy" id="31220"/>
    <lineage>
        <taxon>Eukaryota</taxon>
        <taxon>Metazoa</taxon>
        <taxon>Spiralia</taxon>
        <taxon>Lophotrochozoa</taxon>
        <taxon>Mollusca</taxon>
        <taxon>Gastropoda</taxon>
        <taxon>Caenogastropoda</taxon>
        <taxon>Littorinimorpha</taxon>
        <taxon>Littorinoidea</taxon>
        <taxon>Littorinidae</taxon>
        <taxon>Littorina</taxon>
    </lineage>
</organism>
<dbReference type="EMBL" id="JBAMIC010000010">
    <property type="protein sequence ID" value="KAK7101986.1"/>
    <property type="molecule type" value="Genomic_DNA"/>
</dbReference>
<name>A0AAN9GB81_9CAEN</name>
<feature type="compositionally biased region" description="Polar residues" evidence="1">
    <location>
        <begin position="1"/>
        <end position="13"/>
    </location>
</feature>
<accession>A0AAN9GB81</accession>
<proteinExistence type="predicted"/>
<feature type="compositionally biased region" description="Low complexity" evidence="1">
    <location>
        <begin position="17"/>
        <end position="35"/>
    </location>
</feature>